<protein>
    <submittedName>
        <fullName evidence="3">Uncharacterized protein</fullName>
    </submittedName>
</protein>
<evidence type="ECO:0000313" key="4">
    <source>
        <dbReference type="Proteomes" id="UP000030377"/>
    </source>
</evidence>
<evidence type="ECO:0000256" key="1">
    <source>
        <dbReference type="SAM" id="MobiDB-lite"/>
    </source>
</evidence>
<gene>
    <name evidence="3" type="ORF">MA20_38660</name>
</gene>
<proteinExistence type="predicted"/>
<accession>A0A0A3XJG0</accession>
<dbReference type="EMBL" id="JRPN01000031">
    <property type="protein sequence ID" value="KGT74502.1"/>
    <property type="molecule type" value="Genomic_DNA"/>
</dbReference>
<dbReference type="AlphaFoldDB" id="A0A0A3XJG0"/>
<reference evidence="3 4" key="1">
    <citation type="submission" date="2014-09" db="EMBL/GenBank/DDBJ databases">
        <title>Draft genome of Bradyrhizobium japonicum Is-34.</title>
        <authorList>
            <person name="Tsurumaru H."/>
            <person name="Yamakawa T."/>
            <person name="Hashimoto S."/>
            <person name="Okizaki K."/>
            <person name="Kanesaki Y."/>
            <person name="Yoshikawa H."/>
            <person name="Yajima S."/>
        </authorList>
    </citation>
    <scope>NUCLEOTIDE SEQUENCE [LARGE SCALE GENOMIC DNA]</scope>
    <source>
        <strain evidence="3 4">Is-34</strain>
    </source>
</reference>
<sequence length="106" mass="10986">MKKTFLLLLTAASLLAGPSFAQNPPATDRPNNNAVNSSGQNNSSKPVEGANSFTEGQAKSKIEDAGYSNVTSLKKDDNGVWRGKASKGGASTNISLDFQGNVNAAK</sequence>
<dbReference type="RefSeq" id="WP_039147037.1">
    <property type="nucleotide sequence ID" value="NZ_CP081350.1"/>
</dbReference>
<feature type="chain" id="PRO_5002004825" evidence="2">
    <location>
        <begin position="22"/>
        <end position="106"/>
    </location>
</feature>
<keyword evidence="2" id="KW-0732">Signal</keyword>
<comment type="caution">
    <text evidence="3">The sequence shown here is derived from an EMBL/GenBank/DDBJ whole genome shotgun (WGS) entry which is preliminary data.</text>
</comment>
<evidence type="ECO:0000313" key="3">
    <source>
        <dbReference type="EMBL" id="KGT74502.1"/>
    </source>
</evidence>
<feature type="signal peptide" evidence="2">
    <location>
        <begin position="1"/>
        <end position="21"/>
    </location>
</feature>
<evidence type="ECO:0000256" key="2">
    <source>
        <dbReference type="SAM" id="SignalP"/>
    </source>
</evidence>
<feature type="compositionally biased region" description="Polar residues" evidence="1">
    <location>
        <begin position="89"/>
        <end position="106"/>
    </location>
</feature>
<organism evidence="3 4">
    <name type="scientific">Bradyrhizobium japonicum</name>
    <dbReference type="NCBI Taxonomy" id="375"/>
    <lineage>
        <taxon>Bacteria</taxon>
        <taxon>Pseudomonadati</taxon>
        <taxon>Pseudomonadota</taxon>
        <taxon>Alphaproteobacteria</taxon>
        <taxon>Hyphomicrobiales</taxon>
        <taxon>Nitrobacteraceae</taxon>
        <taxon>Bradyrhizobium</taxon>
    </lineage>
</organism>
<dbReference type="Proteomes" id="UP000030377">
    <property type="component" value="Unassembled WGS sequence"/>
</dbReference>
<feature type="region of interest" description="Disordered" evidence="1">
    <location>
        <begin position="18"/>
        <end position="106"/>
    </location>
</feature>
<feature type="compositionally biased region" description="Low complexity" evidence="1">
    <location>
        <begin position="31"/>
        <end position="44"/>
    </location>
</feature>
<dbReference type="STRING" id="375.BKD09_RS14860"/>
<name>A0A0A3XJG0_BRAJP</name>